<keyword evidence="2" id="KW-1185">Reference proteome</keyword>
<accession>A0A2A6B5D4</accession>
<evidence type="ECO:0000313" key="2">
    <source>
        <dbReference type="Proteomes" id="UP000005239"/>
    </source>
</evidence>
<gene>
    <name evidence="1" type="primary">WBGene00283158</name>
</gene>
<organism evidence="1 2">
    <name type="scientific">Pristionchus pacificus</name>
    <name type="common">Parasitic nematode worm</name>
    <dbReference type="NCBI Taxonomy" id="54126"/>
    <lineage>
        <taxon>Eukaryota</taxon>
        <taxon>Metazoa</taxon>
        <taxon>Ecdysozoa</taxon>
        <taxon>Nematoda</taxon>
        <taxon>Chromadorea</taxon>
        <taxon>Rhabditida</taxon>
        <taxon>Rhabditina</taxon>
        <taxon>Diplogasteromorpha</taxon>
        <taxon>Diplogasteroidea</taxon>
        <taxon>Neodiplogasteridae</taxon>
        <taxon>Pristionchus</taxon>
    </lineage>
</organism>
<dbReference type="AlphaFoldDB" id="A0A2A6B5D4"/>
<accession>A0A8R1Z1F1</accession>
<protein>
    <submittedName>
        <fullName evidence="1">Uncharacterized protein</fullName>
    </submittedName>
</protein>
<reference evidence="1" key="2">
    <citation type="submission" date="2022-06" db="UniProtKB">
        <authorList>
            <consortium name="EnsemblMetazoa"/>
        </authorList>
    </citation>
    <scope>IDENTIFICATION</scope>
    <source>
        <strain evidence="1">PS312</strain>
    </source>
</reference>
<dbReference type="Proteomes" id="UP000005239">
    <property type="component" value="Unassembled WGS sequence"/>
</dbReference>
<sequence>MVIEESEQTVMGERYPIGAARPRRADELQREMRESRRECREAETVTRARPDDVYQFAHHAHHTTTGTVAAVVDNGLRSPKIGAPRTFPIFSPIVNNSLPCRNALSSVRQCLRACGKERARPFLASFAARGERKKEKKVRREIGDANHH</sequence>
<proteinExistence type="predicted"/>
<reference evidence="2" key="1">
    <citation type="journal article" date="2008" name="Nat. Genet.">
        <title>The Pristionchus pacificus genome provides a unique perspective on nematode lifestyle and parasitism.</title>
        <authorList>
            <person name="Dieterich C."/>
            <person name="Clifton S.W."/>
            <person name="Schuster L.N."/>
            <person name="Chinwalla A."/>
            <person name="Delehaunty K."/>
            <person name="Dinkelacker I."/>
            <person name="Fulton L."/>
            <person name="Fulton R."/>
            <person name="Godfrey J."/>
            <person name="Minx P."/>
            <person name="Mitreva M."/>
            <person name="Roeseler W."/>
            <person name="Tian H."/>
            <person name="Witte H."/>
            <person name="Yang S.P."/>
            <person name="Wilson R.K."/>
            <person name="Sommer R.J."/>
        </authorList>
    </citation>
    <scope>NUCLEOTIDE SEQUENCE [LARGE SCALE GENOMIC DNA]</scope>
    <source>
        <strain evidence="2">PS312</strain>
    </source>
</reference>
<dbReference type="EnsemblMetazoa" id="PPA44789.1">
    <property type="protein sequence ID" value="PPA44789.1"/>
    <property type="gene ID" value="WBGene00283158"/>
</dbReference>
<name>A0A2A6B5D4_PRIPA</name>
<evidence type="ECO:0000313" key="1">
    <source>
        <dbReference type="EnsemblMetazoa" id="PPA44789.1"/>
    </source>
</evidence>